<dbReference type="InterPro" id="IPR036291">
    <property type="entry name" value="NAD(P)-bd_dom_sf"/>
</dbReference>
<accession>A0ABY4G8H7</accession>
<keyword evidence="2" id="KW-0456">Lyase</keyword>
<name>A0ABY4G8H7_9BACT</name>
<dbReference type="Proteomes" id="UP000830401">
    <property type="component" value="Chromosome"/>
</dbReference>
<evidence type="ECO:0000259" key="1">
    <source>
        <dbReference type="Pfam" id="PF16363"/>
    </source>
</evidence>
<organism evidence="2 3">
    <name type="scientific">Hymenobacter volaticus</name>
    <dbReference type="NCBI Taxonomy" id="2932254"/>
    <lineage>
        <taxon>Bacteria</taxon>
        <taxon>Pseudomonadati</taxon>
        <taxon>Bacteroidota</taxon>
        <taxon>Cytophagia</taxon>
        <taxon>Cytophagales</taxon>
        <taxon>Hymenobacteraceae</taxon>
        <taxon>Hymenobacter</taxon>
    </lineage>
</organism>
<dbReference type="EMBL" id="CP095061">
    <property type="protein sequence ID" value="UOQ67214.1"/>
    <property type="molecule type" value="Genomic_DNA"/>
</dbReference>
<reference evidence="2" key="1">
    <citation type="submission" date="2022-04" db="EMBL/GenBank/DDBJ databases">
        <title>Hymenobacter sp. isolated from the air.</title>
        <authorList>
            <person name="Won M."/>
            <person name="Lee C.-M."/>
            <person name="Woen H.-Y."/>
            <person name="Kwon S.-W."/>
        </authorList>
    </citation>
    <scope>NUCLEOTIDE SEQUENCE</scope>
    <source>
        <strain evidence="2">5420S-77</strain>
    </source>
</reference>
<dbReference type="RefSeq" id="WP_245122392.1">
    <property type="nucleotide sequence ID" value="NZ_CP095061.1"/>
</dbReference>
<dbReference type="GO" id="GO:0008446">
    <property type="term" value="F:GDP-mannose 4,6-dehydratase activity"/>
    <property type="evidence" value="ECO:0007669"/>
    <property type="project" value="UniProtKB-EC"/>
</dbReference>
<protein>
    <submittedName>
        <fullName evidence="2">GDP-mannose 4,6-dehydratase</fullName>
        <ecNumber evidence="2">4.2.1.47</ecNumber>
    </submittedName>
</protein>
<sequence>MKRVLITGFTGFVSEYLLDLLNESNEPYEIIGLSRSYNFNSKLRKNLNVRIVKIDLNDREHLKEVLYLTHPDYIFHLASDSSVSYSWTKPIESFQNNTNIFLNLVESVRLLNLQCKILSVGSSEEYGLVKEADLPLTEQSPLNPVSPYAVARVSQELLSNIYCKGYNMDIIMTRSFNHIGPGQKENFVISSFAKQIMMYKKGISSNMSVGNINIIRDFLDVRDVVKAYMLLMEKGESGQIYNICSGQGNSLVKIIDTMMSIAKVKFDYTIDSSLIRPSDNPVIIGSNKKIVEQIGWLPEYSINDSLTDMLQYWESKLK</sequence>
<feature type="domain" description="NAD(P)-binding" evidence="1">
    <location>
        <begin position="5"/>
        <end position="309"/>
    </location>
</feature>
<dbReference type="PANTHER" id="PTHR43000">
    <property type="entry name" value="DTDP-D-GLUCOSE 4,6-DEHYDRATASE-RELATED"/>
    <property type="match status" value="1"/>
</dbReference>
<keyword evidence="3" id="KW-1185">Reference proteome</keyword>
<evidence type="ECO:0000313" key="3">
    <source>
        <dbReference type="Proteomes" id="UP000830401"/>
    </source>
</evidence>
<dbReference type="SUPFAM" id="SSF51735">
    <property type="entry name" value="NAD(P)-binding Rossmann-fold domains"/>
    <property type="match status" value="1"/>
</dbReference>
<dbReference type="Pfam" id="PF16363">
    <property type="entry name" value="GDP_Man_Dehyd"/>
    <property type="match status" value="1"/>
</dbReference>
<dbReference type="EC" id="4.2.1.47" evidence="2"/>
<proteinExistence type="predicted"/>
<evidence type="ECO:0000313" key="2">
    <source>
        <dbReference type="EMBL" id="UOQ67214.1"/>
    </source>
</evidence>
<gene>
    <name evidence="2" type="ORF">MUN86_04770</name>
</gene>
<dbReference type="Gene3D" id="3.90.25.10">
    <property type="entry name" value="UDP-galactose 4-epimerase, domain 1"/>
    <property type="match status" value="1"/>
</dbReference>
<dbReference type="Gene3D" id="3.40.50.720">
    <property type="entry name" value="NAD(P)-binding Rossmann-like Domain"/>
    <property type="match status" value="1"/>
</dbReference>
<dbReference type="InterPro" id="IPR016040">
    <property type="entry name" value="NAD(P)-bd_dom"/>
</dbReference>